<dbReference type="GO" id="GO:0044550">
    <property type="term" value="P:secondary metabolite biosynthetic process"/>
    <property type="evidence" value="ECO:0007669"/>
    <property type="project" value="TreeGrafter"/>
</dbReference>
<proteinExistence type="predicted"/>
<name>A0A9X0AE49_9HELO</name>
<dbReference type="EMBL" id="JAPEIS010000012">
    <property type="protein sequence ID" value="KAJ8061072.1"/>
    <property type="molecule type" value="Genomic_DNA"/>
</dbReference>
<dbReference type="Gene3D" id="1.10.1200.10">
    <property type="entry name" value="ACP-like"/>
    <property type="match status" value="1"/>
</dbReference>
<dbReference type="InterPro" id="IPR009081">
    <property type="entry name" value="PP-bd_ACP"/>
</dbReference>
<keyword evidence="2" id="KW-0597">Phosphoprotein</keyword>
<organism evidence="4 5">
    <name type="scientific">Sclerotinia nivalis</name>
    <dbReference type="NCBI Taxonomy" id="352851"/>
    <lineage>
        <taxon>Eukaryota</taxon>
        <taxon>Fungi</taxon>
        <taxon>Dikarya</taxon>
        <taxon>Ascomycota</taxon>
        <taxon>Pezizomycotina</taxon>
        <taxon>Leotiomycetes</taxon>
        <taxon>Helotiales</taxon>
        <taxon>Sclerotiniaceae</taxon>
        <taxon>Sclerotinia</taxon>
    </lineage>
</organism>
<dbReference type="Pfam" id="PF23297">
    <property type="entry name" value="ACP_SdgA_C"/>
    <property type="match status" value="1"/>
</dbReference>
<dbReference type="SUPFAM" id="SSF51735">
    <property type="entry name" value="NAD(P)-binding Rossmann-fold domains"/>
    <property type="match status" value="1"/>
</dbReference>
<evidence type="ECO:0000256" key="2">
    <source>
        <dbReference type="ARBA" id="ARBA00022553"/>
    </source>
</evidence>
<dbReference type="PROSITE" id="PS50075">
    <property type="entry name" value="CARRIER"/>
    <property type="match status" value="1"/>
</dbReference>
<sequence>MILLSRSGINGKKAAQALVSELEAQGACVATPRVDIGDLTSLKKVLGQVSRNMPPIRGCIQATVALRDNLFDKMSYEDWDISTRSKVAASWNLHEVLPSDLDFFVLFSSINGIFGGRAQANYAAGNTFKDALAHYRITLGQKAISIDLGMMVNEGVVAENESVLNFMRRIGHLMDIQEEELLGLLDYYCDPKLPLLSTADCQILIGIEMPSAVLAKGIDLHHSIFRPIFRHLFRVIPEDLKEKGHSQNGAVAILDREGLLRKAASQEDAVTLVVEWFSGKISQILGLAVSEIDTSKPIHTYGIDSLVAIDLKNWLAKEVGADIAVFMLLGNTSIESLSRMAAEKSRYR</sequence>
<dbReference type="InterPro" id="IPR013968">
    <property type="entry name" value="PKS_KR"/>
</dbReference>
<dbReference type="PANTHER" id="PTHR43775:SF29">
    <property type="entry name" value="ASPERFURANONE POLYKETIDE SYNTHASE AFOG-RELATED"/>
    <property type="match status" value="1"/>
</dbReference>
<keyword evidence="1" id="KW-0596">Phosphopantetheine</keyword>
<dbReference type="PANTHER" id="PTHR43775">
    <property type="entry name" value="FATTY ACID SYNTHASE"/>
    <property type="match status" value="1"/>
</dbReference>
<dbReference type="OrthoDB" id="329835at2759"/>
<dbReference type="SMART" id="SM00823">
    <property type="entry name" value="PKS_PP"/>
    <property type="match status" value="1"/>
</dbReference>
<dbReference type="GO" id="GO:0006633">
    <property type="term" value="P:fatty acid biosynthetic process"/>
    <property type="evidence" value="ECO:0007669"/>
    <property type="project" value="TreeGrafter"/>
</dbReference>
<dbReference type="InterPro" id="IPR050091">
    <property type="entry name" value="PKS_NRPS_Biosynth_Enz"/>
</dbReference>
<dbReference type="Pfam" id="PF08659">
    <property type="entry name" value="KR"/>
    <property type="match status" value="1"/>
</dbReference>
<dbReference type="Proteomes" id="UP001152300">
    <property type="component" value="Unassembled WGS sequence"/>
</dbReference>
<dbReference type="InterPro" id="IPR036291">
    <property type="entry name" value="NAD(P)-bd_dom_sf"/>
</dbReference>
<evidence type="ECO:0000259" key="3">
    <source>
        <dbReference type="PROSITE" id="PS50075"/>
    </source>
</evidence>
<dbReference type="GO" id="GO:0031177">
    <property type="term" value="F:phosphopantetheine binding"/>
    <property type="evidence" value="ECO:0007669"/>
    <property type="project" value="InterPro"/>
</dbReference>
<evidence type="ECO:0000256" key="1">
    <source>
        <dbReference type="ARBA" id="ARBA00022450"/>
    </source>
</evidence>
<accession>A0A9X0AE49</accession>
<evidence type="ECO:0000313" key="5">
    <source>
        <dbReference type="Proteomes" id="UP001152300"/>
    </source>
</evidence>
<dbReference type="GO" id="GO:0004312">
    <property type="term" value="F:fatty acid synthase activity"/>
    <property type="evidence" value="ECO:0007669"/>
    <property type="project" value="TreeGrafter"/>
</dbReference>
<comment type="caution">
    <text evidence="4">The sequence shown here is derived from an EMBL/GenBank/DDBJ whole genome shotgun (WGS) entry which is preliminary data.</text>
</comment>
<dbReference type="InterPro" id="IPR036736">
    <property type="entry name" value="ACP-like_sf"/>
</dbReference>
<dbReference type="InterPro" id="IPR057326">
    <property type="entry name" value="KR_dom"/>
</dbReference>
<dbReference type="SUPFAM" id="SSF47336">
    <property type="entry name" value="ACP-like"/>
    <property type="match status" value="1"/>
</dbReference>
<dbReference type="AlphaFoldDB" id="A0A9X0AE49"/>
<gene>
    <name evidence="4" type="ORF">OCU04_010149</name>
</gene>
<feature type="domain" description="Carrier" evidence="3">
    <location>
        <begin position="268"/>
        <end position="345"/>
    </location>
</feature>
<reference evidence="4" key="1">
    <citation type="submission" date="2022-11" db="EMBL/GenBank/DDBJ databases">
        <title>Genome Resource of Sclerotinia nivalis Strain SnTB1, a Plant Pathogen Isolated from American Ginseng.</title>
        <authorList>
            <person name="Fan S."/>
        </authorList>
    </citation>
    <scope>NUCLEOTIDE SEQUENCE</scope>
    <source>
        <strain evidence="4">SnTB1</strain>
    </source>
</reference>
<evidence type="ECO:0000313" key="4">
    <source>
        <dbReference type="EMBL" id="KAJ8061072.1"/>
    </source>
</evidence>
<keyword evidence="5" id="KW-1185">Reference proteome</keyword>
<protein>
    <recommendedName>
        <fullName evidence="3">Carrier domain-containing protein</fullName>
    </recommendedName>
</protein>
<dbReference type="InterPro" id="IPR020806">
    <property type="entry name" value="PKS_PP-bd"/>
</dbReference>
<dbReference type="Gene3D" id="3.40.50.720">
    <property type="entry name" value="NAD(P)-binding Rossmann-like Domain"/>
    <property type="match status" value="1"/>
</dbReference>
<dbReference type="SMART" id="SM00822">
    <property type="entry name" value="PKS_KR"/>
    <property type="match status" value="1"/>
</dbReference>